<dbReference type="EMBL" id="LNQE01000108">
    <property type="protein sequence ID" value="KUG29270.1"/>
    <property type="molecule type" value="Genomic_DNA"/>
</dbReference>
<name>A0A0W8G841_9ZZZZ</name>
<reference evidence="1" key="1">
    <citation type="journal article" date="2015" name="Proc. Natl. Acad. Sci. U.S.A.">
        <title>Networks of energetic and metabolic interactions define dynamics in microbial communities.</title>
        <authorList>
            <person name="Embree M."/>
            <person name="Liu J.K."/>
            <person name="Al-Bassam M.M."/>
            <person name="Zengler K."/>
        </authorList>
    </citation>
    <scope>NUCLEOTIDE SEQUENCE</scope>
</reference>
<accession>A0A0W8G841</accession>
<proteinExistence type="predicted"/>
<dbReference type="InterPro" id="IPR038062">
    <property type="entry name" value="ScdA-like_N_sf"/>
</dbReference>
<organism evidence="1">
    <name type="scientific">hydrocarbon metagenome</name>
    <dbReference type="NCBI Taxonomy" id="938273"/>
    <lineage>
        <taxon>unclassified sequences</taxon>
        <taxon>metagenomes</taxon>
        <taxon>ecological metagenomes</taxon>
    </lineage>
</organism>
<gene>
    <name evidence="1" type="ORF">ASZ90_000839</name>
</gene>
<dbReference type="AlphaFoldDB" id="A0A0W8G841"/>
<dbReference type="Gene3D" id="1.10.3910.10">
    <property type="entry name" value="SP0561-like"/>
    <property type="match status" value="1"/>
</dbReference>
<evidence type="ECO:0000313" key="1">
    <source>
        <dbReference type="EMBL" id="KUG29270.1"/>
    </source>
</evidence>
<comment type="caution">
    <text evidence="1">The sequence shown here is derived from an EMBL/GenBank/DDBJ whole genome shotgun (WGS) entry which is preliminary data.</text>
</comment>
<sequence length="76" mass="7767">MPARRITPDMSLLDVVAAYPATEAVFRSRDAAARACLLCTALFDSIAVAAARHGLDLEALLGELEDAAAGGPATPG</sequence>
<protein>
    <recommendedName>
        <fullName evidence="2">DUF1858 domain-containing protein</fullName>
    </recommendedName>
</protein>
<evidence type="ECO:0008006" key="2">
    <source>
        <dbReference type="Google" id="ProtNLM"/>
    </source>
</evidence>
<dbReference type="SUPFAM" id="SSF140683">
    <property type="entry name" value="SP0561-like"/>
    <property type="match status" value="1"/>
</dbReference>